<protein>
    <submittedName>
        <fullName evidence="1">Uncharacterized protein</fullName>
    </submittedName>
</protein>
<sequence length="30" mass="3246">MILKSVISTFTIKILGCLQNNILGVNIEAV</sequence>
<accession>A0AAX2IEL4</accession>
<evidence type="ECO:0000313" key="1">
    <source>
        <dbReference type="EMBL" id="SQA76601.1"/>
    </source>
</evidence>
<organism evidence="1 2">
    <name type="scientific">Capnocytophaga sputigena</name>
    <dbReference type="NCBI Taxonomy" id="1019"/>
    <lineage>
        <taxon>Bacteria</taxon>
        <taxon>Pseudomonadati</taxon>
        <taxon>Bacteroidota</taxon>
        <taxon>Flavobacteriia</taxon>
        <taxon>Flavobacteriales</taxon>
        <taxon>Flavobacteriaceae</taxon>
        <taxon>Capnocytophaga</taxon>
    </lineage>
</organism>
<dbReference type="Proteomes" id="UP000249902">
    <property type="component" value="Unassembled WGS sequence"/>
</dbReference>
<dbReference type="EMBL" id="UAVP01000011">
    <property type="protein sequence ID" value="SQA76601.1"/>
    <property type="molecule type" value="Genomic_DNA"/>
</dbReference>
<evidence type="ECO:0000313" key="2">
    <source>
        <dbReference type="Proteomes" id="UP000249902"/>
    </source>
</evidence>
<comment type="caution">
    <text evidence="1">The sequence shown here is derived from an EMBL/GenBank/DDBJ whole genome shotgun (WGS) entry which is preliminary data.</text>
</comment>
<name>A0AAX2IEL4_CAPSP</name>
<gene>
    <name evidence="1" type="ORF">NCTC11653_02529</name>
</gene>
<proteinExistence type="predicted"/>
<reference evidence="1 2" key="1">
    <citation type="submission" date="2018-06" db="EMBL/GenBank/DDBJ databases">
        <authorList>
            <consortium name="Pathogen Informatics"/>
            <person name="Doyle S."/>
        </authorList>
    </citation>
    <scope>NUCLEOTIDE SEQUENCE [LARGE SCALE GENOMIC DNA]</scope>
    <source>
        <strain evidence="1 2">NCTC11653</strain>
    </source>
</reference>
<dbReference type="AlphaFoldDB" id="A0AAX2IEL4"/>